<evidence type="ECO:0000313" key="2">
    <source>
        <dbReference type="Proteomes" id="UP001589894"/>
    </source>
</evidence>
<sequence length="142" mass="15585">MPQPSTPRQRAAAECARRGRSEFVAGCVRLVLGDESELDLVRALTGGSAAKYLDGREHQDTYWFRVWGMRALLWEWDASATDAVRAGLTDEAWRVREMAAKVIARHLVGDLTESVATLRADPVPRVRAAAERALARLLAAGA</sequence>
<accession>A0ABV6NYH1</accession>
<reference evidence="1 2" key="1">
    <citation type="submission" date="2024-09" db="EMBL/GenBank/DDBJ databases">
        <authorList>
            <person name="Sun Q."/>
            <person name="Mori K."/>
        </authorList>
    </citation>
    <scope>NUCLEOTIDE SEQUENCE [LARGE SCALE GENOMIC DNA]</scope>
    <source>
        <strain evidence="1 2">TBRC 2205</strain>
    </source>
</reference>
<evidence type="ECO:0000313" key="1">
    <source>
        <dbReference type="EMBL" id="MFC0565825.1"/>
    </source>
</evidence>
<dbReference type="Gene3D" id="1.25.10.10">
    <property type="entry name" value="Leucine-rich Repeat Variant"/>
    <property type="match status" value="1"/>
</dbReference>
<gene>
    <name evidence="1" type="ORF">ACFFHU_17000</name>
</gene>
<dbReference type="EMBL" id="JBHLUE010000012">
    <property type="protein sequence ID" value="MFC0565825.1"/>
    <property type="molecule type" value="Genomic_DNA"/>
</dbReference>
<proteinExistence type="predicted"/>
<name>A0ABV6NYH1_9ACTN</name>
<protein>
    <recommendedName>
        <fullName evidence="3">HEAT repeat domain-containing protein</fullName>
    </recommendedName>
</protein>
<comment type="caution">
    <text evidence="1">The sequence shown here is derived from an EMBL/GenBank/DDBJ whole genome shotgun (WGS) entry which is preliminary data.</text>
</comment>
<keyword evidence="2" id="KW-1185">Reference proteome</keyword>
<evidence type="ECO:0008006" key="3">
    <source>
        <dbReference type="Google" id="ProtNLM"/>
    </source>
</evidence>
<dbReference type="Proteomes" id="UP001589894">
    <property type="component" value="Unassembled WGS sequence"/>
</dbReference>
<organism evidence="1 2">
    <name type="scientific">Plantactinospora siamensis</name>
    <dbReference type="NCBI Taxonomy" id="555372"/>
    <lineage>
        <taxon>Bacteria</taxon>
        <taxon>Bacillati</taxon>
        <taxon>Actinomycetota</taxon>
        <taxon>Actinomycetes</taxon>
        <taxon>Micromonosporales</taxon>
        <taxon>Micromonosporaceae</taxon>
        <taxon>Plantactinospora</taxon>
    </lineage>
</organism>
<dbReference type="InterPro" id="IPR016024">
    <property type="entry name" value="ARM-type_fold"/>
</dbReference>
<dbReference type="InterPro" id="IPR011989">
    <property type="entry name" value="ARM-like"/>
</dbReference>
<dbReference type="SUPFAM" id="SSF48371">
    <property type="entry name" value="ARM repeat"/>
    <property type="match status" value="1"/>
</dbReference>
<dbReference type="RefSeq" id="WP_377340050.1">
    <property type="nucleotide sequence ID" value="NZ_JBHLUE010000012.1"/>
</dbReference>